<dbReference type="GO" id="GO:0044780">
    <property type="term" value="P:bacterial-type flagellum assembly"/>
    <property type="evidence" value="ECO:0007669"/>
    <property type="project" value="InterPro"/>
</dbReference>
<dbReference type="STRING" id="1209989.TepRe1_0825"/>
<evidence type="ECO:0000256" key="1">
    <source>
        <dbReference type="ARBA" id="ARBA00004365"/>
    </source>
</evidence>
<evidence type="ECO:0000259" key="8">
    <source>
        <dbReference type="Pfam" id="PF00460"/>
    </source>
</evidence>
<dbReference type="InterPro" id="IPR053927">
    <property type="entry name" value="FlgK_helical"/>
</dbReference>
<dbReference type="eggNOG" id="COG4786">
    <property type="taxonomic scope" value="Bacteria"/>
</dbReference>
<dbReference type="Pfam" id="PF22638">
    <property type="entry name" value="FlgK_D1"/>
    <property type="match status" value="1"/>
</dbReference>
<dbReference type="KEGG" id="tep:TepRe1_0825"/>
<feature type="domain" description="Flagellar hook-associated protein FlgK helical" evidence="10">
    <location>
        <begin position="97"/>
        <end position="322"/>
    </location>
</feature>
<evidence type="ECO:0000313" key="12">
    <source>
        <dbReference type="Proteomes" id="UP000010802"/>
    </source>
</evidence>
<dbReference type="OrthoDB" id="9802553at2"/>
<dbReference type="EMBL" id="HF563609">
    <property type="protein sequence ID" value="CCP25613.1"/>
    <property type="molecule type" value="Genomic_DNA"/>
</dbReference>
<evidence type="ECO:0000256" key="7">
    <source>
        <dbReference type="RuleBase" id="RU362065"/>
    </source>
</evidence>
<dbReference type="KEGG" id="tae:TepiRe1_0895"/>
<dbReference type="GO" id="GO:0009424">
    <property type="term" value="C:bacterial-type flagellum hook"/>
    <property type="evidence" value="ECO:0007669"/>
    <property type="project" value="UniProtKB-UniRule"/>
</dbReference>
<dbReference type="PATRIC" id="fig|1209989.3.peg.994"/>
<dbReference type="PANTHER" id="PTHR30033:SF1">
    <property type="entry name" value="FLAGELLAR HOOK-ASSOCIATED PROTEIN 1"/>
    <property type="match status" value="1"/>
</dbReference>
<evidence type="ECO:0000256" key="4">
    <source>
        <dbReference type="ARBA" id="ARBA00016244"/>
    </source>
</evidence>
<evidence type="ECO:0000256" key="6">
    <source>
        <dbReference type="ARBA" id="ARBA00023143"/>
    </source>
</evidence>
<dbReference type="SUPFAM" id="SSF64518">
    <property type="entry name" value="Phase 1 flagellin"/>
    <property type="match status" value="1"/>
</dbReference>
<dbReference type="InterPro" id="IPR002371">
    <property type="entry name" value="FlgK"/>
</dbReference>
<dbReference type="HOGENOM" id="CLU_012762_1_1_9"/>
<dbReference type="RefSeq" id="WP_013777929.1">
    <property type="nucleotide sequence ID" value="NC_015519.1"/>
</dbReference>
<comment type="similarity">
    <text evidence="3 7">Belongs to the flagella basal body rod proteins family.</text>
</comment>
<dbReference type="eggNOG" id="COG1256">
    <property type="taxonomic scope" value="Bacteria"/>
</dbReference>
<reference evidence="12" key="1">
    <citation type="journal article" date="2013" name="Genome Announc.">
        <title>First genome sequence of a syntrophic acetate-oxidizing bacterium, Tepidanaerobacter acetatoxydans strain Re1.</title>
        <authorList>
            <person name="Manzoor S."/>
            <person name="Bongcam-Rudloff E."/>
            <person name="Schnurer A."/>
            <person name="Muller B."/>
        </authorList>
    </citation>
    <scope>NUCLEOTIDE SEQUENCE [LARGE SCALE GENOMIC DNA]</scope>
    <source>
        <strain evidence="12">Re1</strain>
    </source>
</reference>
<sequence length="459" mass="50801">MQSSFLGIEIAKTALFANQRAQQTVAHNVSNANTPGYSRQRVILEATHTAYGMGANWQIGTGVKVSDVDRIRDEFTDRQYRNENSSLGQWNIQSDILKQVEAVFNEPSDIGIASVLNEFWAGLETLSKDAASQEARETVKEKGITLANTINHAVTQLNDIVSDINYRISIQVNEVNSIANQIAQLNLQIRQAETGGASAADLKDSRDLLLDQLSNLVQFESYEDENGIFSINVGGAILVKGPDSANMEFDTSVANGTIKWKEYSSDVRILKGELKGLIELRDDKLENYLDQLDKFTQTFADEFNAIHETGYNLDGETGIKFFEYANGVLSVNPDIVSNPSKIAAAEEEDGIPSDNRIALELANLRYKTISIDGRNCTIDDYYGTIIAKIGVDSQEATRAADSQAFMVSQLDERRQMTSSVSLDEEMTKMIQYLHGYNAASRIVTTVDEMLDTIINRMGV</sequence>
<accession>F4LX28</accession>
<dbReference type="GO" id="GO:0005576">
    <property type="term" value="C:extracellular region"/>
    <property type="evidence" value="ECO:0007669"/>
    <property type="project" value="UniProtKB-SubCell"/>
</dbReference>
<dbReference type="GO" id="GO:0005198">
    <property type="term" value="F:structural molecule activity"/>
    <property type="evidence" value="ECO:0007669"/>
    <property type="project" value="UniProtKB-UniRule"/>
</dbReference>
<dbReference type="Proteomes" id="UP000010802">
    <property type="component" value="Chromosome"/>
</dbReference>
<dbReference type="InterPro" id="IPR010930">
    <property type="entry name" value="Flg_bb/hook_C_dom"/>
</dbReference>
<keyword evidence="5 7" id="KW-0964">Secreted</keyword>
<evidence type="ECO:0000313" key="11">
    <source>
        <dbReference type="EMBL" id="CCP25613.1"/>
    </source>
</evidence>
<keyword evidence="12" id="KW-1185">Reference proteome</keyword>
<evidence type="ECO:0000259" key="10">
    <source>
        <dbReference type="Pfam" id="PF22638"/>
    </source>
</evidence>
<evidence type="ECO:0000259" key="9">
    <source>
        <dbReference type="Pfam" id="PF06429"/>
    </source>
</evidence>
<accession>L0S179</accession>
<organism evidence="11 12">
    <name type="scientific">Tepidanaerobacter acetatoxydans (strain DSM 21804 / JCM 16047 / Re1)</name>
    <dbReference type="NCBI Taxonomy" id="1209989"/>
    <lineage>
        <taxon>Bacteria</taxon>
        <taxon>Bacillati</taxon>
        <taxon>Bacillota</taxon>
        <taxon>Clostridia</taxon>
        <taxon>Thermosediminibacterales</taxon>
        <taxon>Tepidanaerobacteraceae</taxon>
        <taxon>Tepidanaerobacter</taxon>
    </lineage>
</organism>
<dbReference type="PANTHER" id="PTHR30033">
    <property type="entry name" value="FLAGELLAR HOOK-ASSOCIATED PROTEIN 1"/>
    <property type="match status" value="1"/>
</dbReference>
<evidence type="ECO:0000256" key="2">
    <source>
        <dbReference type="ARBA" id="ARBA00004613"/>
    </source>
</evidence>
<feature type="domain" description="Flagellar basal body rod protein N-terminal" evidence="8">
    <location>
        <begin position="8"/>
        <end position="37"/>
    </location>
</feature>
<feature type="domain" description="Flagellar basal-body/hook protein C-terminal" evidence="9">
    <location>
        <begin position="417"/>
        <end position="455"/>
    </location>
</feature>
<comment type="subcellular location">
    <subcellularLocation>
        <location evidence="1 7">Bacterial flagellum</location>
    </subcellularLocation>
    <subcellularLocation>
        <location evidence="2 7">Secreted</location>
    </subcellularLocation>
</comment>
<keyword evidence="11" id="KW-0282">Flagellum</keyword>
<dbReference type="NCBIfam" id="TIGR02492">
    <property type="entry name" value="flgK_ends"/>
    <property type="match status" value="1"/>
</dbReference>
<name>F4LX28_TEPAE</name>
<evidence type="ECO:0000256" key="3">
    <source>
        <dbReference type="ARBA" id="ARBA00009677"/>
    </source>
</evidence>
<evidence type="ECO:0000256" key="5">
    <source>
        <dbReference type="ARBA" id="ARBA00022525"/>
    </source>
</evidence>
<keyword evidence="11" id="KW-0969">Cilium</keyword>
<dbReference type="InterPro" id="IPR001444">
    <property type="entry name" value="Flag_bb_rod_N"/>
</dbReference>
<proteinExistence type="inferred from homology"/>
<dbReference type="AlphaFoldDB" id="F4LX28"/>
<gene>
    <name evidence="7" type="primary">flgK</name>
    <name evidence="11" type="ordered locus">TEPIRE1_0895</name>
</gene>
<dbReference type="Pfam" id="PF06429">
    <property type="entry name" value="Flg_bbr_C"/>
    <property type="match status" value="1"/>
</dbReference>
<dbReference type="PRINTS" id="PR01005">
    <property type="entry name" value="FLGHOOKAP1"/>
</dbReference>
<keyword evidence="11" id="KW-0966">Cell projection</keyword>
<dbReference type="Pfam" id="PF00460">
    <property type="entry name" value="Flg_bb_rod"/>
    <property type="match status" value="1"/>
</dbReference>
<protein>
    <recommendedName>
        <fullName evidence="4 7">Flagellar hook-associated protein 1</fullName>
        <shortName evidence="7">HAP1</shortName>
    </recommendedName>
</protein>
<keyword evidence="6 7" id="KW-0975">Bacterial flagellum</keyword>